<dbReference type="Proteomes" id="UP000321892">
    <property type="component" value="Chromosome"/>
</dbReference>
<dbReference type="InterPro" id="IPR008840">
    <property type="entry name" value="Sipho_Gp157"/>
</dbReference>
<protein>
    <recommendedName>
        <fullName evidence="4">Siphovirus Gp157 family protein</fullName>
    </recommendedName>
</protein>
<dbReference type="KEGG" id="lhf:JCM16775_0344"/>
<name>A0A510JEI2_9FUSO</name>
<reference evidence="2 3" key="1">
    <citation type="submission" date="2019-07" db="EMBL/GenBank/DDBJ databases">
        <title>Complete Genome Sequence of Leptotrichia hofstadii Strain JCM16775.</title>
        <authorList>
            <person name="Watanabe S."/>
            <person name="Cui L."/>
        </authorList>
    </citation>
    <scope>NUCLEOTIDE SEQUENCE [LARGE SCALE GENOMIC DNA]</scope>
    <source>
        <strain evidence="2 3">JCM16775</strain>
    </source>
</reference>
<evidence type="ECO:0000256" key="1">
    <source>
        <dbReference type="SAM" id="Coils"/>
    </source>
</evidence>
<proteinExistence type="predicted"/>
<dbReference type="RefSeq" id="WP_051254435.1">
    <property type="nucleotide sequence ID" value="NZ_AP019823.1"/>
</dbReference>
<organism evidence="2 3">
    <name type="scientific">Leptotrichia hofstadii</name>
    <dbReference type="NCBI Taxonomy" id="157688"/>
    <lineage>
        <taxon>Bacteria</taxon>
        <taxon>Fusobacteriati</taxon>
        <taxon>Fusobacteriota</taxon>
        <taxon>Fusobacteriia</taxon>
        <taxon>Fusobacteriales</taxon>
        <taxon>Leptotrichiaceae</taxon>
        <taxon>Leptotrichia</taxon>
    </lineage>
</organism>
<dbReference type="AlphaFoldDB" id="A0A510JEI2"/>
<evidence type="ECO:0008006" key="4">
    <source>
        <dbReference type="Google" id="ProtNLM"/>
    </source>
</evidence>
<dbReference type="OrthoDB" id="80802at2"/>
<evidence type="ECO:0000313" key="3">
    <source>
        <dbReference type="Proteomes" id="UP000321892"/>
    </source>
</evidence>
<gene>
    <name evidence="2" type="ORF">JCM16775_0344</name>
</gene>
<dbReference type="EMBL" id="AP019823">
    <property type="protein sequence ID" value="BBM37654.1"/>
    <property type="molecule type" value="Genomic_DNA"/>
</dbReference>
<keyword evidence="1" id="KW-0175">Coiled coil</keyword>
<sequence>MNNLSLIKYELKEINNIINFLDNQNNELDEQTINDTKESVSLLLEEKSDQLELLLKDLELKAEKCKEIADFYTKKAKQASERKKALKSLILEAMQGLDVKRIETETGTFTIKNNNPSLVIDDKSLIPAKFVTMIQSDKIEKEEIKKAIKNGEEIAGVHLETSQSLLVR</sequence>
<accession>A0A510JEI2</accession>
<feature type="coiled-coil region" evidence="1">
    <location>
        <begin position="11"/>
        <end position="89"/>
    </location>
</feature>
<evidence type="ECO:0000313" key="2">
    <source>
        <dbReference type="EMBL" id="BBM37654.1"/>
    </source>
</evidence>
<dbReference type="Pfam" id="PF05565">
    <property type="entry name" value="Sipho_Gp157"/>
    <property type="match status" value="1"/>
</dbReference>
<keyword evidence="3" id="KW-1185">Reference proteome</keyword>